<dbReference type="STRING" id="648782.SAMN04488554_2013"/>
<dbReference type="Pfam" id="PF00005">
    <property type="entry name" value="ABC_tran"/>
    <property type="match status" value="1"/>
</dbReference>
<keyword evidence="3" id="KW-0547">Nucleotide-binding</keyword>
<evidence type="ECO:0000256" key="2">
    <source>
        <dbReference type="ARBA" id="ARBA00022448"/>
    </source>
</evidence>
<keyword evidence="2" id="KW-0813">Transport</keyword>
<dbReference type="GO" id="GO:0005524">
    <property type="term" value="F:ATP binding"/>
    <property type="evidence" value="ECO:0007669"/>
    <property type="project" value="UniProtKB-KW"/>
</dbReference>
<sequence length="360" mass="38863">MSAMTKPERTESTVSAQRDMVVLTDAVKYFPLPRQRLFGPREQVHSVDGVTLNVRAGGVLGLVGESGSGKSTLARVILRLLRLSSGTVEVDGKDVTSLSNGERAALSRVVQLVFQDPHAAMDPRMTIGESLIGVLTQHGIGDRESRRGRVLAGLDEVGLDETYLDRYPGECSGGQLQRVGIARALLLDPKVLVCDEPTSALDASVQARVLNLIGTLRRERDLTIVMISHDLRVVQFISDRVAVMYLGQIVEVADRDDLFDGAMHPYTIALLEAGMGDGVRDESGAVAVGDPPSPVNPPTGCRFAGRCPLATQQCEDEQPDLVEIAPGHQVRCHRWSEARTLLCDEEPLEVGATLTAPELS</sequence>
<dbReference type="Gene3D" id="3.40.50.300">
    <property type="entry name" value="P-loop containing nucleotide triphosphate hydrolases"/>
    <property type="match status" value="1"/>
</dbReference>
<keyword evidence="4 6" id="KW-0067">ATP-binding</keyword>
<evidence type="ECO:0000256" key="4">
    <source>
        <dbReference type="ARBA" id="ARBA00022840"/>
    </source>
</evidence>
<dbReference type="InterPro" id="IPR050319">
    <property type="entry name" value="ABC_transp_ATP-bind"/>
</dbReference>
<name>A0A1H5HN17_9MICO</name>
<proteinExistence type="inferred from homology"/>
<protein>
    <submittedName>
        <fullName evidence="6">Peptide/nickel transport system ATP-binding protein</fullName>
    </submittedName>
</protein>
<dbReference type="PROSITE" id="PS00211">
    <property type="entry name" value="ABC_TRANSPORTER_1"/>
    <property type="match status" value="1"/>
</dbReference>
<dbReference type="GO" id="GO:0016887">
    <property type="term" value="F:ATP hydrolysis activity"/>
    <property type="evidence" value="ECO:0007669"/>
    <property type="project" value="InterPro"/>
</dbReference>
<dbReference type="GO" id="GO:0055085">
    <property type="term" value="P:transmembrane transport"/>
    <property type="evidence" value="ECO:0007669"/>
    <property type="project" value="UniProtKB-ARBA"/>
</dbReference>
<accession>A0A1H5HN17</accession>
<organism evidence="6 7">
    <name type="scientific">Ruania alba</name>
    <dbReference type="NCBI Taxonomy" id="648782"/>
    <lineage>
        <taxon>Bacteria</taxon>
        <taxon>Bacillati</taxon>
        <taxon>Actinomycetota</taxon>
        <taxon>Actinomycetes</taxon>
        <taxon>Micrococcales</taxon>
        <taxon>Ruaniaceae</taxon>
        <taxon>Ruania</taxon>
    </lineage>
</organism>
<evidence type="ECO:0000256" key="1">
    <source>
        <dbReference type="ARBA" id="ARBA00005417"/>
    </source>
</evidence>
<dbReference type="InterPro" id="IPR013563">
    <property type="entry name" value="Oligopep_ABC_C"/>
</dbReference>
<dbReference type="PANTHER" id="PTHR43776:SF7">
    <property type="entry name" value="D,D-DIPEPTIDE TRANSPORT ATP-BINDING PROTEIN DDPF-RELATED"/>
    <property type="match status" value="1"/>
</dbReference>
<evidence type="ECO:0000313" key="6">
    <source>
        <dbReference type="EMBL" id="SEE29367.1"/>
    </source>
</evidence>
<dbReference type="InterPro" id="IPR027417">
    <property type="entry name" value="P-loop_NTPase"/>
</dbReference>
<evidence type="ECO:0000259" key="5">
    <source>
        <dbReference type="PROSITE" id="PS50893"/>
    </source>
</evidence>
<dbReference type="FunFam" id="3.40.50.300:FF:000016">
    <property type="entry name" value="Oligopeptide ABC transporter ATP-binding component"/>
    <property type="match status" value="1"/>
</dbReference>
<dbReference type="PANTHER" id="PTHR43776">
    <property type="entry name" value="TRANSPORT ATP-BINDING PROTEIN"/>
    <property type="match status" value="1"/>
</dbReference>
<dbReference type="NCBIfam" id="TIGR01727">
    <property type="entry name" value="oligo_HPY"/>
    <property type="match status" value="1"/>
</dbReference>
<dbReference type="SMART" id="SM00382">
    <property type="entry name" value="AAA"/>
    <property type="match status" value="1"/>
</dbReference>
<comment type="similarity">
    <text evidence="1">Belongs to the ABC transporter superfamily.</text>
</comment>
<dbReference type="InterPro" id="IPR017871">
    <property type="entry name" value="ABC_transporter-like_CS"/>
</dbReference>
<reference evidence="7" key="1">
    <citation type="submission" date="2016-10" db="EMBL/GenBank/DDBJ databases">
        <authorList>
            <person name="Varghese N."/>
            <person name="Submissions S."/>
        </authorList>
    </citation>
    <scope>NUCLEOTIDE SEQUENCE [LARGE SCALE GENOMIC DNA]</scope>
    <source>
        <strain evidence="7">DSM 21368</strain>
    </source>
</reference>
<keyword evidence="7" id="KW-1185">Reference proteome</keyword>
<dbReference type="AlphaFoldDB" id="A0A1H5HN17"/>
<dbReference type="CDD" id="cd03257">
    <property type="entry name" value="ABC_NikE_OppD_transporters"/>
    <property type="match status" value="1"/>
</dbReference>
<dbReference type="Proteomes" id="UP000199220">
    <property type="component" value="Unassembled WGS sequence"/>
</dbReference>
<evidence type="ECO:0000256" key="3">
    <source>
        <dbReference type="ARBA" id="ARBA00022741"/>
    </source>
</evidence>
<dbReference type="Pfam" id="PF08352">
    <property type="entry name" value="oligo_HPY"/>
    <property type="match status" value="1"/>
</dbReference>
<gene>
    <name evidence="6" type="ORF">SAMN04488554_2013</name>
</gene>
<evidence type="ECO:0000313" key="7">
    <source>
        <dbReference type="Proteomes" id="UP000199220"/>
    </source>
</evidence>
<feature type="domain" description="ABC transporter" evidence="5">
    <location>
        <begin position="21"/>
        <end position="271"/>
    </location>
</feature>
<dbReference type="InterPro" id="IPR003439">
    <property type="entry name" value="ABC_transporter-like_ATP-bd"/>
</dbReference>
<dbReference type="SUPFAM" id="SSF52540">
    <property type="entry name" value="P-loop containing nucleoside triphosphate hydrolases"/>
    <property type="match status" value="1"/>
</dbReference>
<dbReference type="EMBL" id="FNTX01000001">
    <property type="protein sequence ID" value="SEE29367.1"/>
    <property type="molecule type" value="Genomic_DNA"/>
</dbReference>
<dbReference type="PROSITE" id="PS50893">
    <property type="entry name" value="ABC_TRANSPORTER_2"/>
    <property type="match status" value="1"/>
</dbReference>
<dbReference type="InterPro" id="IPR003593">
    <property type="entry name" value="AAA+_ATPase"/>
</dbReference>
<dbReference type="GO" id="GO:0015833">
    <property type="term" value="P:peptide transport"/>
    <property type="evidence" value="ECO:0007669"/>
    <property type="project" value="InterPro"/>
</dbReference>